<dbReference type="AlphaFoldDB" id="A0A4U0SQN0"/>
<protein>
    <submittedName>
        <fullName evidence="1">Uncharacterized protein</fullName>
    </submittedName>
</protein>
<evidence type="ECO:0000313" key="2">
    <source>
        <dbReference type="Proteomes" id="UP000305778"/>
    </source>
</evidence>
<dbReference type="RefSeq" id="WP_136722438.1">
    <property type="nucleotide sequence ID" value="NZ_SUMC01000004.1"/>
</dbReference>
<dbReference type="EMBL" id="SUMC01000004">
    <property type="protein sequence ID" value="TKA12404.1"/>
    <property type="molecule type" value="Genomic_DNA"/>
</dbReference>
<keyword evidence="2" id="KW-1185">Reference proteome</keyword>
<name>A0A4U0SQN0_9ACTN</name>
<dbReference type="OrthoDB" id="3874088at2"/>
<dbReference type="Proteomes" id="UP000305778">
    <property type="component" value="Unassembled WGS sequence"/>
</dbReference>
<reference evidence="1 2" key="1">
    <citation type="submission" date="2019-04" db="EMBL/GenBank/DDBJ databases">
        <title>Streptomyces oryziradicis sp. nov., a novel actinomycete isolated from rhizosphere soil of rice (Oryza sativa L.).</title>
        <authorList>
            <person name="Li C."/>
        </authorList>
    </citation>
    <scope>NUCLEOTIDE SEQUENCE [LARGE SCALE GENOMIC DNA]</scope>
    <source>
        <strain evidence="1 2">NEAU-C40</strain>
    </source>
</reference>
<organism evidence="1 2">
    <name type="scientific">Actinacidiphila oryziradicis</name>
    <dbReference type="NCBI Taxonomy" id="2571141"/>
    <lineage>
        <taxon>Bacteria</taxon>
        <taxon>Bacillati</taxon>
        <taxon>Actinomycetota</taxon>
        <taxon>Actinomycetes</taxon>
        <taxon>Kitasatosporales</taxon>
        <taxon>Streptomycetaceae</taxon>
        <taxon>Actinacidiphila</taxon>
    </lineage>
</organism>
<proteinExistence type="predicted"/>
<evidence type="ECO:0000313" key="1">
    <source>
        <dbReference type="EMBL" id="TKA12404.1"/>
    </source>
</evidence>
<gene>
    <name evidence="1" type="ORF">FCI23_06245</name>
</gene>
<comment type="caution">
    <text evidence="1">The sequence shown here is derived from an EMBL/GenBank/DDBJ whole genome shotgun (WGS) entry which is preliminary data.</text>
</comment>
<accession>A0A4U0SQN0</accession>
<sequence length="208" mass="23968">MAQPVRADGLIDYQYRREALRGWSLDPSTWQELTSRLEPPHGKQPVLDDRTRQDASLWVHVTRGEHLFAPRTIEAEQPLDIQQDWARRRNTTWFQLTRDPMRHYADLRKALIDYARQFAADIEAGAVPAREARTERVRLFGVDDTEGAGLTRAPGWPLCVARFHLSCPGSPVRLRRFPGWCQPPRPGVTYLEKSQRANNDARPGQLKH</sequence>